<proteinExistence type="predicted"/>
<organism evidence="1 2">
    <name type="scientific">Orbilia ellipsospora</name>
    <dbReference type="NCBI Taxonomy" id="2528407"/>
    <lineage>
        <taxon>Eukaryota</taxon>
        <taxon>Fungi</taxon>
        <taxon>Dikarya</taxon>
        <taxon>Ascomycota</taxon>
        <taxon>Pezizomycotina</taxon>
        <taxon>Orbiliomycetes</taxon>
        <taxon>Orbiliales</taxon>
        <taxon>Orbiliaceae</taxon>
        <taxon>Orbilia</taxon>
    </lineage>
</organism>
<comment type="caution">
    <text evidence="1">The sequence shown here is derived from an EMBL/GenBank/DDBJ whole genome shotgun (WGS) entry which is preliminary data.</text>
</comment>
<dbReference type="EMBL" id="JAVHJO010000003">
    <property type="protein sequence ID" value="KAK6541561.1"/>
    <property type="molecule type" value="Genomic_DNA"/>
</dbReference>
<gene>
    <name evidence="1" type="ORF">TWF694_007366</name>
</gene>
<accession>A0AAV9XHY5</accession>
<name>A0AAV9XHY5_9PEZI</name>
<dbReference type="Proteomes" id="UP001365542">
    <property type="component" value="Unassembled WGS sequence"/>
</dbReference>
<reference evidence="1 2" key="1">
    <citation type="submission" date="2019-10" db="EMBL/GenBank/DDBJ databases">
        <authorList>
            <person name="Palmer J.M."/>
        </authorList>
    </citation>
    <scope>NUCLEOTIDE SEQUENCE [LARGE SCALE GENOMIC DNA]</scope>
    <source>
        <strain evidence="1 2">TWF694</strain>
    </source>
</reference>
<keyword evidence="2" id="KW-1185">Reference proteome</keyword>
<evidence type="ECO:0000313" key="2">
    <source>
        <dbReference type="Proteomes" id="UP001365542"/>
    </source>
</evidence>
<evidence type="ECO:0000313" key="1">
    <source>
        <dbReference type="EMBL" id="KAK6541561.1"/>
    </source>
</evidence>
<sequence>MDSADTYELKKRVEQSRGTWQCWWLSMLEVARESGKLKHTFNEGVLHTYFKDRTPPVQGELPKDIKEKNAKLKKDGSKDALKENLEVYGPIWQRMVMYFLWDVTKGTWYSSGQTINTQFRPDALKNMLKLLGVEGITIPSKGAKMTATEVSKTLGGLPAETYVLLDKVNKEGKQAHAMFGVIKKRMLQNPKKEVTQVDVYNQASGNSFTCKIAKDQSNLDYLATPKGFKINWLLPLTIAA</sequence>
<protein>
    <submittedName>
        <fullName evidence="1">Uncharacterized protein</fullName>
    </submittedName>
</protein>
<dbReference type="AlphaFoldDB" id="A0AAV9XHY5"/>